<proteinExistence type="predicted"/>
<comment type="caution">
    <text evidence="1">The sequence shown here is derived from an EMBL/GenBank/DDBJ whole genome shotgun (WGS) entry which is preliminary data.</text>
</comment>
<protein>
    <submittedName>
        <fullName evidence="1">Uncharacterized protein</fullName>
    </submittedName>
</protein>
<dbReference type="Proteomes" id="UP001198893">
    <property type="component" value="Unassembled WGS sequence"/>
</dbReference>
<evidence type="ECO:0000313" key="2">
    <source>
        <dbReference type="Proteomes" id="UP001198893"/>
    </source>
</evidence>
<dbReference type="EMBL" id="JAJEQW010000005">
    <property type="protein sequence ID" value="MCC2241930.1"/>
    <property type="molecule type" value="Genomic_DNA"/>
</dbReference>
<gene>
    <name evidence="1" type="ORF">LKD47_06400</name>
</gene>
<sequence length="79" mass="9124">MGRYYRMSKKVTEDQVKEILRETLELEDVEEAEYEAETQLLKIVTKDNQFAGVMTRVVNICSRIGKGAELSFAKFFIEG</sequence>
<name>A0AAW4WGS1_9FIRM</name>
<dbReference type="AlphaFoldDB" id="A0AAW4WGS1"/>
<dbReference type="RefSeq" id="WP_022243409.1">
    <property type="nucleotide sequence ID" value="NZ_JAJEQW010000005.1"/>
</dbReference>
<organism evidence="1 2">
    <name type="scientific">Roseburia amylophila</name>
    <dbReference type="NCBI Taxonomy" id="2981794"/>
    <lineage>
        <taxon>Bacteria</taxon>
        <taxon>Bacillati</taxon>
        <taxon>Bacillota</taxon>
        <taxon>Clostridia</taxon>
        <taxon>Lachnospirales</taxon>
        <taxon>Lachnospiraceae</taxon>
        <taxon>Roseburia</taxon>
    </lineage>
</organism>
<evidence type="ECO:0000313" key="1">
    <source>
        <dbReference type="EMBL" id="MCC2241930.1"/>
    </source>
</evidence>
<reference evidence="1" key="1">
    <citation type="submission" date="2021-10" db="EMBL/GenBank/DDBJ databases">
        <title>Anaerobic single-cell dispensing facilitates the cultivation of human gut bacteria.</title>
        <authorList>
            <person name="Afrizal A."/>
        </authorList>
    </citation>
    <scope>NUCLEOTIDE SEQUENCE</scope>
    <source>
        <strain evidence="1">CLA-AA-H204</strain>
    </source>
</reference>
<accession>A0AAW4WGS1</accession>